<proteinExistence type="predicted"/>
<dbReference type="AlphaFoldDB" id="A0A2N9JHS7"/>
<evidence type="ECO:0008006" key="3">
    <source>
        <dbReference type="Google" id="ProtNLM"/>
    </source>
</evidence>
<keyword evidence="2" id="KW-1185">Reference proteome</keyword>
<dbReference type="InterPro" id="IPR001940">
    <property type="entry name" value="Peptidase_S1C"/>
</dbReference>
<organism evidence="1 2">
    <name type="scientific">Micropruina glycogenica</name>
    <dbReference type="NCBI Taxonomy" id="75385"/>
    <lineage>
        <taxon>Bacteria</taxon>
        <taxon>Bacillati</taxon>
        <taxon>Actinomycetota</taxon>
        <taxon>Actinomycetes</taxon>
        <taxon>Propionibacteriales</taxon>
        <taxon>Nocardioidaceae</taxon>
        <taxon>Micropruina</taxon>
    </lineage>
</organism>
<dbReference type="Gene3D" id="2.40.10.120">
    <property type="match status" value="1"/>
</dbReference>
<evidence type="ECO:0000313" key="1">
    <source>
        <dbReference type="EMBL" id="SPD87306.1"/>
    </source>
</evidence>
<dbReference type="KEGG" id="mgg:MPLG2_2276"/>
<dbReference type="InterPro" id="IPR009003">
    <property type="entry name" value="Peptidase_S1_PA"/>
</dbReference>
<reference evidence="1 2" key="1">
    <citation type="submission" date="2018-02" db="EMBL/GenBank/DDBJ databases">
        <authorList>
            <person name="Cohen D.B."/>
            <person name="Kent A.D."/>
        </authorList>
    </citation>
    <scope>NUCLEOTIDE SEQUENCE [LARGE SCALE GENOMIC DNA]</scope>
    <source>
        <strain evidence="1">1</strain>
    </source>
</reference>
<sequence>MRAAHTVDISCAAGGNRRGVGQFLSESYRHTNRHVTGVGAASASVGQIRSTTCDRGWTGTGFLVSDQLILTAAHVVEGAHALTITFPDDEPRPVSVVGYRPDNDIALLRLDESVERPYLALADTAATIAQPVGVVGYPLGKSAQHVNTGIVSSVEDSAELNGHMIKRVLSLDAAINHGNSGGPVINNSRQVVGLISGTFLDPNTEEAAEGFHFAIPANRLRMLLDRYGDADARPFAECEEEGRADAPLAELLVRSDDEYAEELGTVLWTHGQAINESRYEAAWNLFTGSMQSRLKDMDDWASGLSTTYWLVVEVREVSELTDERAVVRTFVRTEQDAADGPDGQTCSIWPLNYTLVRNGDEWPIDKATLRAKATACA</sequence>
<dbReference type="EMBL" id="LT985188">
    <property type="protein sequence ID" value="SPD87306.1"/>
    <property type="molecule type" value="Genomic_DNA"/>
</dbReference>
<dbReference type="Proteomes" id="UP000238164">
    <property type="component" value="Chromosome 1"/>
</dbReference>
<dbReference type="Pfam" id="PF13365">
    <property type="entry name" value="Trypsin_2"/>
    <property type="match status" value="1"/>
</dbReference>
<dbReference type="GO" id="GO:0004252">
    <property type="term" value="F:serine-type endopeptidase activity"/>
    <property type="evidence" value="ECO:0007669"/>
    <property type="project" value="InterPro"/>
</dbReference>
<gene>
    <name evidence="1" type="ORF">MPLG2_2276</name>
</gene>
<dbReference type="OrthoDB" id="9766361at2"/>
<dbReference type="PRINTS" id="PR00834">
    <property type="entry name" value="PROTEASES2C"/>
</dbReference>
<evidence type="ECO:0000313" key="2">
    <source>
        <dbReference type="Proteomes" id="UP000238164"/>
    </source>
</evidence>
<dbReference type="SUPFAM" id="SSF50494">
    <property type="entry name" value="Trypsin-like serine proteases"/>
    <property type="match status" value="1"/>
</dbReference>
<name>A0A2N9JHS7_9ACTN</name>
<dbReference type="RefSeq" id="WP_105186067.1">
    <property type="nucleotide sequence ID" value="NZ_BAAAGO010000004.1"/>
</dbReference>
<dbReference type="GO" id="GO:0006508">
    <property type="term" value="P:proteolysis"/>
    <property type="evidence" value="ECO:0007669"/>
    <property type="project" value="InterPro"/>
</dbReference>
<protein>
    <recommendedName>
        <fullName evidence="3">Serine protease</fullName>
    </recommendedName>
</protein>
<dbReference type="PANTHER" id="PTHR43019:SF23">
    <property type="entry name" value="PROTEASE DO-LIKE 5, CHLOROPLASTIC"/>
    <property type="match status" value="1"/>
</dbReference>
<accession>A0A2N9JHS7</accession>
<dbReference type="PANTHER" id="PTHR43019">
    <property type="entry name" value="SERINE ENDOPROTEASE DEGS"/>
    <property type="match status" value="1"/>
</dbReference>